<comment type="catalytic activity">
    <reaction evidence="45">
        <text>3-oxohexadecanoyl-[ACP] + NADPH + H(+) = (3R)-hydroxyhexadecanoyl-[ACP] + NADP(+)</text>
        <dbReference type="Rhea" id="RHEA:41904"/>
        <dbReference type="Rhea" id="RHEA-COMP:9649"/>
        <dbReference type="Rhea" id="RHEA-COMP:9650"/>
        <dbReference type="ChEBI" id="CHEBI:15378"/>
        <dbReference type="ChEBI" id="CHEBI:57783"/>
        <dbReference type="ChEBI" id="CHEBI:58349"/>
        <dbReference type="ChEBI" id="CHEBI:78478"/>
        <dbReference type="ChEBI" id="CHEBI:78480"/>
    </reaction>
    <physiologicalReaction direction="left-to-right" evidence="45">
        <dbReference type="Rhea" id="RHEA:41905"/>
    </physiologicalReaction>
</comment>
<evidence type="ECO:0000256" key="2">
    <source>
        <dbReference type="ARBA" id="ARBA00022450"/>
    </source>
</evidence>
<evidence type="ECO:0000256" key="25">
    <source>
        <dbReference type="ARBA" id="ARBA00047500"/>
    </source>
</evidence>
<dbReference type="Gene3D" id="3.40.50.1820">
    <property type="entry name" value="alpha/beta hydrolase"/>
    <property type="match status" value="1"/>
</dbReference>
<dbReference type="Gene3D" id="3.40.47.10">
    <property type="match status" value="2"/>
</dbReference>
<keyword evidence="8" id="KW-0511">Multifunctional enzyme</keyword>
<dbReference type="InterPro" id="IPR020843">
    <property type="entry name" value="ER"/>
</dbReference>
<comment type="catalytic activity">
    <reaction evidence="29">
        <text>3-oxobutanoyl-[ACP] + NADPH + H(+) = (3R)-hydroxybutanoyl-[ACP] + NADP(+)</text>
        <dbReference type="Rhea" id="RHEA:41804"/>
        <dbReference type="Rhea" id="RHEA-COMP:9625"/>
        <dbReference type="Rhea" id="RHEA-COMP:9626"/>
        <dbReference type="ChEBI" id="CHEBI:15378"/>
        <dbReference type="ChEBI" id="CHEBI:57783"/>
        <dbReference type="ChEBI" id="CHEBI:58349"/>
        <dbReference type="ChEBI" id="CHEBI:78450"/>
        <dbReference type="ChEBI" id="CHEBI:78451"/>
    </reaction>
    <physiologicalReaction direction="left-to-right" evidence="29">
        <dbReference type="Rhea" id="RHEA:41805"/>
    </physiologicalReaction>
</comment>
<keyword evidence="6" id="KW-0663">Pyridoxal phosphate</keyword>
<comment type="catalytic activity">
    <reaction evidence="28">
        <text>(2E)-hexenoyl-[ACP] + NADPH + H(+) = hexanoyl-[ACP] + NADP(+)</text>
        <dbReference type="Rhea" id="RHEA:41832"/>
        <dbReference type="Rhea" id="RHEA-COMP:9631"/>
        <dbReference type="Rhea" id="RHEA-COMP:9632"/>
        <dbReference type="ChEBI" id="CHEBI:15378"/>
        <dbReference type="ChEBI" id="CHEBI:57783"/>
        <dbReference type="ChEBI" id="CHEBI:58349"/>
        <dbReference type="ChEBI" id="CHEBI:78458"/>
        <dbReference type="ChEBI" id="CHEBI:78459"/>
    </reaction>
    <physiologicalReaction direction="left-to-right" evidence="28">
        <dbReference type="Rhea" id="RHEA:41833"/>
    </physiologicalReaction>
</comment>
<dbReference type="PROSITE" id="PS00012">
    <property type="entry name" value="PHOSPHOPANTETHEINE"/>
    <property type="match status" value="1"/>
</dbReference>
<evidence type="ECO:0000256" key="35">
    <source>
        <dbReference type="ARBA" id="ARBA00048506"/>
    </source>
</evidence>
<comment type="catalytic activity">
    <reaction evidence="25">
        <text>(2E)-butenoyl-[ACP] + NADPH + H(+) = butanoyl-[ACP] + NADP(+)</text>
        <dbReference type="Rhea" id="RHEA:41812"/>
        <dbReference type="Rhea" id="RHEA-COMP:9627"/>
        <dbReference type="Rhea" id="RHEA-COMP:9628"/>
        <dbReference type="ChEBI" id="CHEBI:15378"/>
        <dbReference type="ChEBI" id="CHEBI:57783"/>
        <dbReference type="ChEBI" id="CHEBI:58349"/>
        <dbReference type="ChEBI" id="CHEBI:78453"/>
        <dbReference type="ChEBI" id="CHEBI:78454"/>
    </reaction>
    <physiologicalReaction direction="left-to-right" evidence="25">
        <dbReference type="Rhea" id="RHEA:41813"/>
    </physiologicalReaction>
</comment>
<dbReference type="InterPro" id="IPR020806">
    <property type="entry name" value="PKS_PP-bd"/>
</dbReference>
<comment type="catalytic activity">
    <reaction evidence="40">
        <text>3-oxotetradecanoyl-[ACP] + NADPH + H(+) = (3R)-hydroxytetradecanoyl-[ACP] + NADP(+)</text>
        <dbReference type="Rhea" id="RHEA:41888"/>
        <dbReference type="Rhea" id="RHEA-COMP:9645"/>
        <dbReference type="Rhea" id="RHEA-COMP:9646"/>
        <dbReference type="ChEBI" id="CHEBI:15378"/>
        <dbReference type="ChEBI" id="CHEBI:57783"/>
        <dbReference type="ChEBI" id="CHEBI:58349"/>
        <dbReference type="ChEBI" id="CHEBI:78473"/>
        <dbReference type="ChEBI" id="CHEBI:78474"/>
    </reaction>
    <physiologicalReaction direction="left-to-right" evidence="40">
        <dbReference type="Rhea" id="RHEA:41889"/>
    </physiologicalReaction>
</comment>
<dbReference type="SMART" id="SM00822">
    <property type="entry name" value="PKS_KR"/>
    <property type="match status" value="2"/>
</dbReference>
<comment type="catalytic activity">
    <reaction evidence="37">
        <text>a 2,3-saturated acyl-[ACP] + NADP(+) = a (2E)-enoyl-[ACP] + NADPH + H(+)</text>
        <dbReference type="Rhea" id="RHEA:22564"/>
        <dbReference type="Rhea" id="RHEA-COMP:9925"/>
        <dbReference type="Rhea" id="RHEA-COMP:9926"/>
        <dbReference type="ChEBI" id="CHEBI:15378"/>
        <dbReference type="ChEBI" id="CHEBI:57783"/>
        <dbReference type="ChEBI" id="CHEBI:58349"/>
        <dbReference type="ChEBI" id="CHEBI:78784"/>
        <dbReference type="ChEBI" id="CHEBI:78785"/>
        <dbReference type="EC" id="1.3.1.39"/>
    </reaction>
    <physiologicalReaction direction="right-to-left" evidence="37">
        <dbReference type="Rhea" id="RHEA:22566"/>
    </physiologicalReaction>
</comment>
<feature type="region of interest" description="N-terminal hotdog fold" evidence="50">
    <location>
        <begin position="2567"/>
        <end position="2693"/>
    </location>
</feature>
<accession>A0ABP5GDL6</accession>
<comment type="catalytic activity">
    <reaction evidence="26">
        <text>dodecanoyl-[ACP] + malonyl-[ACP] + H(+) = 3-oxotetradecanoyl-[ACP] + holo-[ACP] + CO2</text>
        <dbReference type="Rhea" id="RHEA:41884"/>
        <dbReference type="Rhea" id="RHEA-COMP:9623"/>
        <dbReference type="Rhea" id="RHEA-COMP:9644"/>
        <dbReference type="Rhea" id="RHEA-COMP:9645"/>
        <dbReference type="Rhea" id="RHEA-COMP:9685"/>
        <dbReference type="ChEBI" id="CHEBI:15378"/>
        <dbReference type="ChEBI" id="CHEBI:16526"/>
        <dbReference type="ChEBI" id="CHEBI:64479"/>
        <dbReference type="ChEBI" id="CHEBI:65264"/>
        <dbReference type="ChEBI" id="CHEBI:78449"/>
        <dbReference type="ChEBI" id="CHEBI:78473"/>
    </reaction>
    <physiologicalReaction direction="left-to-right" evidence="26">
        <dbReference type="Rhea" id="RHEA:41885"/>
    </physiologicalReaction>
</comment>
<gene>
    <name evidence="55" type="ORF">GCM10009839_51650</name>
</gene>
<dbReference type="InterPro" id="IPR041618">
    <property type="entry name" value="PKS_DE"/>
</dbReference>
<dbReference type="InterPro" id="IPR020807">
    <property type="entry name" value="PKS_DH"/>
</dbReference>
<evidence type="ECO:0000256" key="20">
    <source>
        <dbReference type="ARBA" id="ARBA00047300"/>
    </source>
</evidence>
<dbReference type="InterPro" id="IPR006162">
    <property type="entry name" value="Ppantetheine_attach_site"/>
</dbReference>
<dbReference type="PANTHER" id="PTHR43775:SF51">
    <property type="entry name" value="INACTIVE PHENOLPHTHIOCEROL SYNTHESIS POLYKETIDE SYNTHASE TYPE I PKS1-RELATED"/>
    <property type="match status" value="1"/>
</dbReference>
<evidence type="ECO:0000259" key="53">
    <source>
        <dbReference type="PROSITE" id="PS52004"/>
    </source>
</evidence>
<comment type="catalytic activity">
    <reaction evidence="35">
        <text>a fatty acyl-[ACP] + malonyl-[ACP] + H(+) = a 3-oxoacyl-[ACP] + holo-[ACP] + CO2</text>
        <dbReference type="Rhea" id="RHEA:22836"/>
        <dbReference type="Rhea" id="RHEA-COMP:9623"/>
        <dbReference type="Rhea" id="RHEA-COMP:9685"/>
        <dbReference type="Rhea" id="RHEA-COMP:9916"/>
        <dbReference type="Rhea" id="RHEA-COMP:14125"/>
        <dbReference type="ChEBI" id="CHEBI:15378"/>
        <dbReference type="ChEBI" id="CHEBI:16526"/>
        <dbReference type="ChEBI" id="CHEBI:64479"/>
        <dbReference type="ChEBI" id="CHEBI:78449"/>
        <dbReference type="ChEBI" id="CHEBI:78776"/>
        <dbReference type="ChEBI" id="CHEBI:138651"/>
        <dbReference type="EC" id="2.3.1.41"/>
    </reaction>
    <physiologicalReaction direction="left-to-right" evidence="35">
        <dbReference type="Rhea" id="RHEA:22837"/>
    </physiologicalReaction>
</comment>
<dbReference type="InterPro" id="IPR029058">
    <property type="entry name" value="AB_hydrolase_fold"/>
</dbReference>
<sequence length="4019" mass="409916">MENEERLLDYLKQVTGKLRATREQLREARSRGREPIAIVGMGCRFPGGVGTPEQLWDLVAAGGDAVSGFPVDRGWDMSSLFDPDPDNPGTSYVREGGFLHAAARFDAEFFGISPREAIAMDPQQRLLLETSWEALERAGVDPFTLRGSLTGVFVGGAPSGYIEQAIHAEGAENHLITGSAISILSGRISYTLGLEGPAVTVDTACSSSLVALHLACQALRNSECSLALAGGVMVMANPAEFIGFSRQKALAADGRCKAFAEDADGMGIAEGAGMIVLERLADARRNGHEVLAVVRGSAVNQDGASNGLTAPNGPSQQRVIRAALENARLSSLDVDAVEAHGTGTTLGDPIEAQALIATYGRDRTEERPLWIGSLKSNIGHAQQAAGIGGVMKMVLALRNGLLPATLYADTPSTHIDWSDNTVRLLGQARPWPAGEQPRRAGVSAFGLSGTNAHVIVEEAPAVAEGAPRSADEDGADLEAEIPAEEQPAPKVLAGSAVHAWPVSGRTAAGLAAQAGRLREFALGAPGLSPAAVGWSLATTRSAFEHRAVVTGAAREALNAGLAAVATGQPGTGVTTGAVPAAGVGRRVFVFPGQGSQWIGMGRDLLAASPVFAARFAECEAALAPYLPWSVRDLVTGADGAPELEAAEIVQPALWAMMVSLAAVWEAAGVRPDAVVGHSQGEIAAAAVAGILSLDDAAKVVALRSQALKPLAGKGGMLSIAEPADRVRTRLAAYGDRVSVAAVNGPAATVVSGEPAALQELCDTCKSEDVRARIIPVDYASHCAQIDELESDIKRVLAGVTPTAGRVPMISTSSKVWAMGGAWLDGPELDADYWYDSLRSPVEFDRAVRTLAGTEYQVFIEISAHPVLTGAIGDSLEAAAQDAVLPAPVVTGTLRRDEGGPARLLASLAEAHVHGVDVDWTAVLEPGDRVALPTYAFQHGHFWPPAAPGHAEDGAFWAAVDNGEFRELADSLGADGEALDEVLAAWRNRERADSQIADWRYRITWAPVPDPAATVLDGTWLVVVPEGADHETTAGSCVRALTDKGAETLILGVAPEELTRPLLAGRIAQALAAASGSEPAAGEPTGAEPAGADGAHGRLATANGSDPAAPPEPSRRITVSGVLSLLALDETPLPGYATVASGLAGTVTLMQALAETGTAAPLWVATRGAVGAAPGERPASPVQAQVWGLGRVAGLEHPDQWGGLIDLPESWDERGASRVGAVLAGCGEDQVAVRAAGILGRRLSHAPVVAGPAWQPRGTVLVTGGTGAIGGFVAQLAAERGAPRVVLTSRSGASSRGAAELAANLAHSGTLAEIIACDIAERGDVEGLLARLAADGPSLSGVLHAAGVAHGCAVQEIVPADLANELGAKRAGTDLLDELTRDLDLDAFVLFSSGAATWGSGSLGAYAAANAYMDAVAEDRRARGLAATSVAWGLWDGGGMGSGDAGDQMQRYGMRLMSPDQGVKALAQALDSGDCLVSVADIDWDTFAPTFTLRRPSPLIASLPEVRRVLSGASESSDDTPRTALARRLDGLSPAEQERTVVGVVRAEVAAVLGYASGDDVDPDRAFKDLGFDSVTAVELRNRLNGASGLTLPSTLVFDYPNSTAAARHLLGRVLGTKTDAAGSGPTLTAADGEPLAVIGIGCRFPGGVHGPDDLWELVAGGTDAICGFPADRGWDLEGEYGQEGGYLADAAEFDAGFFGISPREALATDPQQRLLLEVSWEALERAGIDPHSLRGSQTGVFAGGWMQTYGDILPLEALQGYTPASDGGSVISGRVAYTLGLEGPAISVDTACSSSLVAIHLAGQALRSGECDLALVGGVTVMPSTSPFGFGSSLGLAPDGRCKSFAAEADGMGMGEGAAILVVERLSDARRHGREILAVIRGSAVNQDGASNGFTAPNGLSQQRVIRTALASADLTTDDVDVVEAHGSGTVLGDPIEAQAVIATYGQGRPEDRPVYLGSVKSNIGHAQAAAGMAGVIKMIMALRHRLLPRTLHVEHPSPHIDWSAGNVRLLSDHVPWPFDGDRPRRAGVSGFGISGTNAHVIVEEAPASQGADGGVAGGGAVGGAGGAFGAVGAAGSADAVDSAGAVGPDGLDGPGAEFAAVPVLSGTGVSAWLVSARSADALAGQAGRLREFALARPELEPADVAWSLATTRSTFGHRAVVIGSDRGELAVRLAAVATAQPAGGAVVGSVPGSGPGRTVFVFPGQGSQWPGMGAELLDASPVFAARFAECAAALSAHVDWSARDVIRQAEGAPTIDSADVAQPVMWAVMVALAAVWEAAGVRADAVVGHSQGEIAAATVAGMLTLPDAARIVVERSRALAALNVRGGLLSVVLPEAGVLEILSDFPDLSVAAVNSPAATVVAGSPEDLDALEALLSKRRILRWRVPATADFVAHSARVEPVRAGLTAALAGIRPTPGTVALYSTALGRWVSGSELDADYWYANVRQPVRFADAVAELAGAGHGTFVEVCAQPVLGSAVTETAEALGGAAPVVAGTVRREDAGAAGLLTSLARLYVAGVPVDWAAVLGAGRRVELPTYAFQRGHFWPRTGKTATSGAADLGLSPIGHPLLGAAAELAGGAGWLLTGRLSQRTHPWLADHVVHGTVILPGTAFVELALVAGYQAGVVRIEDLTLETPLVLPAKGAVHAQVFVGAADEDGRRPFEIHSRPAADAEQQAPWTRHASGLLAPARPASQAPDPDFAAWPPAGAQAVDIEGFYEAAAAGGYALGPAFHGLRAVWRRGGDVFAEVALPSDLAEDAPRFGLHPALFDAAQQAGIFITGAGEGQTWLSFGWNGVSLEATGARTLRVRLRQDEDGGYSLTATDLSGSRVLAVDSLLMRRASVDQTPTAADHRDLSDALFAVDWTALPTITAAPIGRIRWAVLGADPDDLAGDLGAAGVDVRSHASLADLVQAVEDGELLPDLVLAPLGSAEAGTGAGINAEAGTEVGTGTGTGLRVGTGTGVGIEAGTGSGVGVGVGVGVGIGTGTGVGAGVGTDVEASGNVGAAACALTVDTLALVQEWLVEDRLGPARLALVSRGAVAAEPGEGVADPAAAAVWGLVRSAQSENPDRLLLFDLPVGAVDSGAAELVVAALGGGESEPELALRGSVVRARRLVRPLAGLPIPEGDKPWRLAAAEGLMLVPYPQAAEKLRAGQVRIAVRAAGIDAADLAAAAATTADDAPEPLGAEIAGVVLESKVKTFKPGDRVFGFAPGSIGPVAVADATGLAPIPTGWTFAEAAARWPATGSVPGSTSGSANGAATGSANGSASSSATASAKGSVTASQSDPAPLDSAALSAASAQLPPPLHAWDVRRASEAFRAAADGREKVVLTIPPDPAAPRPRGTVLITGGTGTLGALVAERYAATGRAAELVLSSRSGPLAPGAAALAARLAGVGEATGTAVRIVSCDAADERALAGLLADVPLTGVVHTAGVLDDGVVASLTPERIAGVMHPKATSAWHLHRLTRDRDLDTFVLFSSAAATLGAPGQGNYAAANAFLDALAGHRHALGLPAHALTWGLWADASAMTGHLDAGERSRIGSSGVGTIGAEDGLGLLELAVGRDEPLLAPIRLSIPTLRAVARSGRLPACLRALAPVPRAVRETGSQFAGPALRERLARGTEAEQVRILTDLVRSEAASVLGHDSPEAVAVDITFLEQGFDSLTAVELRNRVNAITGLRLTGAMAFDHPTPGELAPFLRAKLAAAGVLSGDGQDAPAKADRDARRYRLAGAAEPAGTAAATGTPSGPAATATATATATDTLRALYLQAVQQDRAPELMALIRGLAAFRPRFAAAAELAEVPEATVVSRGPQTPQLICFPSFGGSSDAQEFARFAAGFRGRRAVSVVPTPGFAAGEPLAADVGALLDVCAASVRRTAAGRPAVLVGFSSGGLVAHAVADRLADEGSEVAGLVLIDTFVPEDDGVPDAVQAYLAGAVLANDSERHSLGGDEWLTALAHYYSMDWRGLPRTAIPTLLLRAAESLAGPSGWDLSAAMTVADVPGDHFSLLRDHAATTAQAVAEWLDT</sequence>
<comment type="catalytic activity">
    <reaction evidence="12">
        <text>(3R)-hydroxyhexanoyl-[ACP] = (2E)-hexenoyl-[ACP] + H2O</text>
        <dbReference type="Rhea" id="RHEA:41828"/>
        <dbReference type="Rhea" id="RHEA-COMP:9630"/>
        <dbReference type="Rhea" id="RHEA-COMP:9631"/>
        <dbReference type="ChEBI" id="CHEBI:15377"/>
        <dbReference type="ChEBI" id="CHEBI:78457"/>
        <dbReference type="ChEBI" id="CHEBI:78458"/>
    </reaction>
    <physiologicalReaction direction="left-to-right" evidence="12">
        <dbReference type="Rhea" id="RHEA:41829"/>
    </physiologicalReaction>
</comment>
<evidence type="ECO:0000256" key="34">
    <source>
        <dbReference type="ARBA" id="ARBA00048420"/>
    </source>
</evidence>
<comment type="catalytic activity">
    <reaction evidence="48">
        <text>(2E)-decenoyl-[ACP] + NADPH + H(+) = decanoyl-[ACP] + NADP(+)</text>
        <dbReference type="Rhea" id="RHEA:41864"/>
        <dbReference type="Rhea" id="RHEA-COMP:9639"/>
        <dbReference type="Rhea" id="RHEA-COMP:9640"/>
        <dbReference type="ChEBI" id="CHEBI:15378"/>
        <dbReference type="ChEBI" id="CHEBI:57783"/>
        <dbReference type="ChEBI" id="CHEBI:58349"/>
        <dbReference type="ChEBI" id="CHEBI:78467"/>
        <dbReference type="ChEBI" id="CHEBI:78468"/>
    </reaction>
    <physiologicalReaction direction="left-to-right" evidence="48">
        <dbReference type="Rhea" id="RHEA:41865"/>
    </physiologicalReaction>
</comment>
<feature type="domain" description="Carrier" evidence="52">
    <location>
        <begin position="1535"/>
        <end position="1613"/>
    </location>
</feature>
<feature type="domain" description="Carrier" evidence="52">
    <location>
        <begin position="3623"/>
        <end position="3698"/>
    </location>
</feature>
<dbReference type="Gene3D" id="1.10.1200.10">
    <property type="entry name" value="ACP-like"/>
    <property type="match status" value="2"/>
</dbReference>
<dbReference type="InterPro" id="IPR013154">
    <property type="entry name" value="ADH-like_N"/>
</dbReference>
<dbReference type="SUPFAM" id="SSF53901">
    <property type="entry name" value="Thiolase-like"/>
    <property type="match status" value="2"/>
</dbReference>
<comment type="catalytic activity">
    <reaction evidence="18">
        <text>(3R)-hydroxybutanoyl-[ACP] = (2E)-butenoyl-[ACP] + H2O</text>
        <dbReference type="Rhea" id="RHEA:41808"/>
        <dbReference type="Rhea" id="RHEA-COMP:9626"/>
        <dbReference type="Rhea" id="RHEA-COMP:9627"/>
        <dbReference type="ChEBI" id="CHEBI:15377"/>
        <dbReference type="ChEBI" id="CHEBI:78451"/>
        <dbReference type="ChEBI" id="CHEBI:78453"/>
    </reaction>
    <physiologicalReaction direction="left-to-right" evidence="18">
        <dbReference type="Rhea" id="RHEA:41809"/>
    </physiologicalReaction>
</comment>
<comment type="catalytic activity">
    <reaction evidence="42">
        <text>decanoyl-[ACP] + malonyl-[ACP] + H(+) = 3-oxododecanoyl-[ACP] + holo-[ACP] + CO2</text>
        <dbReference type="Rhea" id="RHEA:41868"/>
        <dbReference type="Rhea" id="RHEA-COMP:9623"/>
        <dbReference type="Rhea" id="RHEA-COMP:9640"/>
        <dbReference type="Rhea" id="RHEA-COMP:9641"/>
        <dbReference type="Rhea" id="RHEA-COMP:9685"/>
        <dbReference type="ChEBI" id="CHEBI:15378"/>
        <dbReference type="ChEBI" id="CHEBI:16526"/>
        <dbReference type="ChEBI" id="CHEBI:64479"/>
        <dbReference type="ChEBI" id="CHEBI:78449"/>
        <dbReference type="ChEBI" id="CHEBI:78468"/>
        <dbReference type="ChEBI" id="CHEBI:78469"/>
    </reaction>
    <physiologicalReaction direction="left-to-right" evidence="42">
        <dbReference type="Rhea" id="RHEA:41869"/>
    </physiologicalReaction>
</comment>
<evidence type="ECO:0000256" key="30">
    <source>
        <dbReference type="ARBA" id="ARBA00047961"/>
    </source>
</evidence>
<comment type="catalytic activity">
    <reaction evidence="11">
        <text>(3R)-hydroxydodecanoyl-[ACP] = (2E)-dodecenoyl-[ACP] + H2O</text>
        <dbReference type="Rhea" id="RHEA:41876"/>
        <dbReference type="Rhea" id="RHEA-COMP:9642"/>
        <dbReference type="Rhea" id="RHEA-COMP:9643"/>
        <dbReference type="ChEBI" id="CHEBI:15377"/>
        <dbReference type="ChEBI" id="CHEBI:78470"/>
        <dbReference type="ChEBI" id="CHEBI:78472"/>
    </reaction>
    <physiologicalReaction direction="left-to-right" evidence="11">
        <dbReference type="Rhea" id="RHEA:41877"/>
    </physiologicalReaction>
</comment>
<comment type="caution">
    <text evidence="55">The sequence shown here is derived from an EMBL/GenBank/DDBJ whole genome shotgun (WGS) entry which is preliminary data.</text>
</comment>
<dbReference type="Pfam" id="PF08659">
    <property type="entry name" value="KR"/>
    <property type="match status" value="2"/>
</dbReference>
<dbReference type="InterPro" id="IPR020841">
    <property type="entry name" value="PKS_Beta-ketoAc_synthase_dom"/>
</dbReference>
<evidence type="ECO:0000256" key="46">
    <source>
        <dbReference type="ARBA" id="ARBA00049422"/>
    </source>
</evidence>
<dbReference type="PROSITE" id="PS52004">
    <property type="entry name" value="KS3_2"/>
    <property type="match status" value="2"/>
</dbReference>
<comment type="pathway">
    <text evidence="1">Lipid metabolism.</text>
</comment>
<evidence type="ECO:0000256" key="24">
    <source>
        <dbReference type="ARBA" id="ARBA00047451"/>
    </source>
</evidence>
<evidence type="ECO:0000256" key="50">
    <source>
        <dbReference type="PROSITE-ProRule" id="PRU01363"/>
    </source>
</evidence>
<dbReference type="Proteomes" id="UP001500751">
    <property type="component" value="Unassembled WGS sequence"/>
</dbReference>
<dbReference type="NCBIfam" id="NF045894">
    <property type="entry name" value="PKS_plus_SDR"/>
    <property type="match status" value="1"/>
</dbReference>
<dbReference type="PANTHER" id="PTHR43775">
    <property type="entry name" value="FATTY ACID SYNTHASE"/>
    <property type="match status" value="1"/>
</dbReference>
<comment type="function">
    <text evidence="19">Fatty acid synthetase is a multifunctional enzyme that catalyzes the de novo biosynthesis of long-chain saturated fatty acids starting from acetyl-CoA and malonyl-CoA in the presence of NADPH. This multifunctional protein contains 7 catalytic activities and a site for the binding of the prosthetic group 4'-phosphopantetheine of the acyl carrier protein ([ACP]) domain.</text>
</comment>
<dbReference type="SMART" id="SM00826">
    <property type="entry name" value="PKS_DH"/>
    <property type="match status" value="1"/>
</dbReference>
<comment type="catalytic activity">
    <reaction evidence="13">
        <text>(3R)-hydroxydecanoyl-[ACP] = (2E)-decenoyl-[ACP] + H2O</text>
        <dbReference type="Rhea" id="RHEA:41860"/>
        <dbReference type="Rhea" id="RHEA-COMP:9638"/>
        <dbReference type="Rhea" id="RHEA-COMP:9639"/>
        <dbReference type="ChEBI" id="CHEBI:15377"/>
        <dbReference type="ChEBI" id="CHEBI:78466"/>
        <dbReference type="ChEBI" id="CHEBI:78467"/>
    </reaction>
    <physiologicalReaction direction="left-to-right" evidence="13">
        <dbReference type="Rhea" id="RHEA:41861"/>
    </physiologicalReaction>
</comment>
<comment type="catalytic activity">
    <reaction evidence="23">
        <text>3-oxodecanoyl-[ACP] + NADPH + H(+) = (3R)-hydroxydecanoyl-[ACP] + NADP(+)</text>
        <dbReference type="Rhea" id="RHEA:41856"/>
        <dbReference type="Rhea" id="RHEA-COMP:9637"/>
        <dbReference type="Rhea" id="RHEA-COMP:9638"/>
        <dbReference type="ChEBI" id="CHEBI:15378"/>
        <dbReference type="ChEBI" id="CHEBI:57783"/>
        <dbReference type="ChEBI" id="CHEBI:58349"/>
        <dbReference type="ChEBI" id="CHEBI:78464"/>
        <dbReference type="ChEBI" id="CHEBI:78466"/>
    </reaction>
    <physiologicalReaction direction="left-to-right" evidence="23">
        <dbReference type="Rhea" id="RHEA:41857"/>
    </physiologicalReaction>
</comment>
<dbReference type="Gene3D" id="3.40.366.10">
    <property type="entry name" value="Malonyl-Coenzyme A Acyl Carrier Protein, domain 2"/>
    <property type="match status" value="2"/>
</dbReference>
<evidence type="ECO:0000256" key="16">
    <source>
        <dbReference type="ARBA" id="ARBA00023399"/>
    </source>
</evidence>
<evidence type="ECO:0000256" key="39">
    <source>
        <dbReference type="ARBA" id="ARBA00048704"/>
    </source>
</evidence>
<feature type="active site" description="Proton donor; for dehydratase activity" evidence="50">
    <location>
        <position position="2769"/>
    </location>
</feature>
<evidence type="ECO:0000259" key="54">
    <source>
        <dbReference type="PROSITE" id="PS52019"/>
    </source>
</evidence>
<evidence type="ECO:0000256" key="45">
    <source>
        <dbReference type="ARBA" id="ARBA00049414"/>
    </source>
</evidence>
<dbReference type="Pfam" id="PF21089">
    <property type="entry name" value="PKS_DH_N"/>
    <property type="match status" value="1"/>
</dbReference>
<feature type="region of interest" description="Disordered" evidence="51">
    <location>
        <begin position="1074"/>
        <end position="1114"/>
    </location>
</feature>
<dbReference type="SMART" id="SM01294">
    <property type="entry name" value="PKS_PP_betabranch"/>
    <property type="match status" value="1"/>
</dbReference>
<dbReference type="EMBL" id="BAAAQN010000033">
    <property type="protein sequence ID" value="GAA2042535.1"/>
    <property type="molecule type" value="Genomic_DNA"/>
</dbReference>
<evidence type="ECO:0000256" key="9">
    <source>
        <dbReference type="ARBA" id="ARBA00023315"/>
    </source>
</evidence>
<comment type="catalytic activity">
    <reaction evidence="15">
        <text>(3R)-hydroxytetradecanoyl-[ACP] = (2E)-tetradecenoyl-[ACP] + H2O</text>
        <dbReference type="Rhea" id="RHEA:41892"/>
        <dbReference type="Rhea" id="RHEA-COMP:9646"/>
        <dbReference type="Rhea" id="RHEA-COMP:9647"/>
        <dbReference type="ChEBI" id="CHEBI:15377"/>
        <dbReference type="ChEBI" id="CHEBI:78474"/>
        <dbReference type="ChEBI" id="CHEBI:78475"/>
    </reaction>
    <physiologicalReaction direction="left-to-right" evidence="15">
        <dbReference type="Rhea" id="RHEA:41893"/>
    </physiologicalReaction>
</comment>
<evidence type="ECO:0000256" key="23">
    <source>
        <dbReference type="ARBA" id="ARBA00047440"/>
    </source>
</evidence>
<dbReference type="InterPro" id="IPR014030">
    <property type="entry name" value="Ketoacyl_synth_N"/>
</dbReference>
<evidence type="ECO:0000256" key="12">
    <source>
        <dbReference type="ARBA" id="ARBA00023373"/>
    </source>
</evidence>
<evidence type="ECO:0000256" key="33">
    <source>
        <dbReference type="ARBA" id="ARBA00048289"/>
    </source>
</evidence>
<evidence type="ECO:0000256" key="1">
    <source>
        <dbReference type="ARBA" id="ARBA00005189"/>
    </source>
</evidence>
<evidence type="ECO:0000256" key="40">
    <source>
        <dbReference type="ARBA" id="ARBA00048935"/>
    </source>
</evidence>
<comment type="catalytic activity">
    <reaction evidence="24">
        <text>tetradecanoyl-[ACP] + malonyl-[ACP] + H(+) = 3-oxohexadecanoyl-[ACP] + holo-[ACP] + CO2</text>
        <dbReference type="Rhea" id="RHEA:41900"/>
        <dbReference type="Rhea" id="RHEA-COMP:9623"/>
        <dbReference type="Rhea" id="RHEA-COMP:9648"/>
        <dbReference type="Rhea" id="RHEA-COMP:9649"/>
        <dbReference type="Rhea" id="RHEA-COMP:9685"/>
        <dbReference type="ChEBI" id="CHEBI:15378"/>
        <dbReference type="ChEBI" id="CHEBI:16526"/>
        <dbReference type="ChEBI" id="CHEBI:64479"/>
        <dbReference type="ChEBI" id="CHEBI:78449"/>
        <dbReference type="ChEBI" id="CHEBI:78477"/>
        <dbReference type="ChEBI" id="CHEBI:78478"/>
    </reaction>
    <physiologicalReaction direction="left-to-right" evidence="24">
        <dbReference type="Rhea" id="RHEA:41901"/>
    </physiologicalReaction>
</comment>
<comment type="catalytic activity">
    <reaction evidence="41">
        <text>(2E)-octadecenoyl-[ACP] + NADPH + H(+) = octadecanoyl-[ACP] + NADP(+)</text>
        <dbReference type="Rhea" id="RHEA:41928"/>
        <dbReference type="Rhea" id="RHEA-COMP:9655"/>
        <dbReference type="Rhea" id="RHEA-COMP:9656"/>
        <dbReference type="ChEBI" id="CHEBI:15378"/>
        <dbReference type="ChEBI" id="CHEBI:57783"/>
        <dbReference type="ChEBI" id="CHEBI:58349"/>
        <dbReference type="ChEBI" id="CHEBI:78489"/>
        <dbReference type="ChEBI" id="CHEBI:78495"/>
    </reaction>
    <physiologicalReaction direction="left-to-right" evidence="41">
        <dbReference type="Rhea" id="RHEA:41929"/>
    </physiologicalReaction>
</comment>
<evidence type="ECO:0000256" key="47">
    <source>
        <dbReference type="ARBA" id="ARBA00049449"/>
    </source>
</evidence>
<keyword evidence="56" id="KW-1185">Reference proteome</keyword>
<feature type="domain" description="PKS/mFAS DH" evidence="54">
    <location>
        <begin position="2567"/>
        <end position="2846"/>
    </location>
</feature>
<dbReference type="SUPFAM" id="SSF55048">
    <property type="entry name" value="Probable ACP-binding domain of malonyl-CoA ACP transacylase"/>
    <property type="match status" value="2"/>
</dbReference>
<dbReference type="PROSITE" id="PS52019">
    <property type="entry name" value="PKS_MFAS_DH"/>
    <property type="match status" value="1"/>
</dbReference>
<dbReference type="SUPFAM" id="SSF50129">
    <property type="entry name" value="GroES-like"/>
    <property type="match status" value="1"/>
</dbReference>
<dbReference type="InterPro" id="IPR013968">
    <property type="entry name" value="PKS_KR"/>
</dbReference>
<feature type="domain" description="Ketosynthase family 3 (KS3)" evidence="53">
    <location>
        <begin position="1632"/>
        <end position="2045"/>
    </location>
</feature>
<dbReference type="Gene3D" id="3.40.50.11460">
    <property type="match status" value="1"/>
</dbReference>
<evidence type="ECO:0000256" key="10">
    <source>
        <dbReference type="ARBA" id="ARBA00023332"/>
    </source>
</evidence>
<evidence type="ECO:0000256" key="27">
    <source>
        <dbReference type="ARBA" id="ARBA00047810"/>
    </source>
</evidence>
<comment type="catalytic activity">
    <reaction evidence="38">
        <text>holo-[ACP] + acetyl-CoA = acetyl-[ACP] + CoA</text>
        <dbReference type="Rhea" id="RHEA:41788"/>
        <dbReference type="Rhea" id="RHEA-COMP:9621"/>
        <dbReference type="Rhea" id="RHEA-COMP:9685"/>
        <dbReference type="ChEBI" id="CHEBI:57287"/>
        <dbReference type="ChEBI" id="CHEBI:57288"/>
        <dbReference type="ChEBI" id="CHEBI:64479"/>
        <dbReference type="ChEBI" id="CHEBI:78446"/>
        <dbReference type="EC" id="2.3.1.38"/>
    </reaction>
    <physiologicalReaction direction="left-to-right" evidence="38">
        <dbReference type="Rhea" id="RHEA:41789"/>
    </physiologicalReaction>
</comment>
<comment type="catalytic activity">
    <reaction evidence="32">
        <text>(2E)-dodecenoyl-[ACP] + NADPH + H(+) = dodecanoyl-[ACP] + NADP(+)</text>
        <dbReference type="Rhea" id="RHEA:41880"/>
        <dbReference type="Rhea" id="RHEA-COMP:9643"/>
        <dbReference type="Rhea" id="RHEA-COMP:9644"/>
        <dbReference type="ChEBI" id="CHEBI:15378"/>
        <dbReference type="ChEBI" id="CHEBI:57783"/>
        <dbReference type="ChEBI" id="CHEBI:58349"/>
        <dbReference type="ChEBI" id="CHEBI:65264"/>
        <dbReference type="ChEBI" id="CHEBI:78472"/>
    </reaction>
    <physiologicalReaction direction="left-to-right" evidence="32">
        <dbReference type="Rhea" id="RHEA:41881"/>
    </physiologicalReaction>
</comment>
<dbReference type="InterPro" id="IPR014043">
    <property type="entry name" value="Acyl_transferase_dom"/>
</dbReference>
<dbReference type="InterPro" id="IPR018201">
    <property type="entry name" value="Ketoacyl_synth_AS"/>
</dbReference>
<evidence type="ECO:0000313" key="55">
    <source>
        <dbReference type="EMBL" id="GAA2042535.1"/>
    </source>
</evidence>
<dbReference type="InterPro" id="IPR049551">
    <property type="entry name" value="PKS_DH_C"/>
</dbReference>
<dbReference type="Pfam" id="PF22621">
    <property type="entry name" value="CurL-like_PKS_C"/>
    <property type="match status" value="1"/>
</dbReference>
<keyword evidence="4" id="KW-0808">Transferase</keyword>
<comment type="catalytic activity">
    <reaction evidence="49">
        <text>octanoyl-[ACP] + malonyl-[ACP] + H(+) = 3-oxodecanoyl-[ACP] + holo-[ACP] + CO2</text>
        <dbReference type="Rhea" id="RHEA:41852"/>
        <dbReference type="Rhea" id="RHEA-COMP:9623"/>
        <dbReference type="Rhea" id="RHEA-COMP:9636"/>
        <dbReference type="Rhea" id="RHEA-COMP:9637"/>
        <dbReference type="Rhea" id="RHEA-COMP:9685"/>
        <dbReference type="ChEBI" id="CHEBI:15378"/>
        <dbReference type="ChEBI" id="CHEBI:16526"/>
        <dbReference type="ChEBI" id="CHEBI:64479"/>
        <dbReference type="ChEBI" id="CHEBI:78449"/>
        <dbReference type="ChEBI" id="CHEBI:78463"/>
        <dbReference type="ChEBI" id="CHEBI:78464"/>
    </reaction>
    <physiologicalReaction direction="left-to-right" evidence="49">
        <dbReference type="Rhea" id="RHEA:41853"/>
    </physiologicalReaction>
</comment>
<evidence type="ECO:0000256" key="26">
    <source>
        <dbReference type="ARBA" id="ARBA00047578"/>
    </source>
</evidence>
<dbReference type="SUPFAM" id="SSF47336">
    <property type="entry name" value="ACP-like"/>
    <property type="match status" value="1"/>
</dbReference>
<dbReference type="CDD" id="cd08956">
    <property type="entry name" value="KR_3_FAS_SDR_x"/>
    <property type="match status" value="1"/>
</dbReference>
<feature type="active site" description="Proton acceptor; for dehydratase activity" evidence="50">
    <location>
        <position position="2599"/>
    </location>
</feature>
<evidence type="ECO:0000256" key="6">
    <source>
        <dbReference type="ARBA" id="ARBA00022898"/>
    </source>
</evidence>
<evidence type="ECO:0000256" key="17">
    <source>
        <dbReference type="ARBA" id="ARBA00023401"/>
    </source>
</evidence>
<dbReference type="PROSITE" id="PS00606">
    <property type="entry name" value="KS3_1"/>
    <property type="match status" value="2"/>
</dbReference>
<evidence type="ECO:0000256" key="49">
    <source>
        <dbReference type="ARBA" id="ARBA00049533"/>
    </source>
</evidence>
<dbReference type="Pfam" id="PF14765">
    <property type="entry name" value="PS-DH"/>
    <property type="match status" value="1"/>
</dbReference>
<evidence type="ECO:0000256" key="19">
    <source>
        <dbReference type="ARBA" id="ARBA00023442"/>
    </source>
</evidence>
<protein>
    <recommendedName>
        <fullName evidence="57">Polyketide synthase</fullName>
    </recommendedName>
</protein>
<dbReference type="SUPFAM" id="SSF51735">
    <property type="entry name" value="NAD(P)-binding Rossmann-fold domains"/>
    <property type="match status" value="4"/>
</dbReference>
<evidence type="ECO:0000256" key="13">
    <source>
        <dbReference type="ARBA" id="ARBA00023388"/>
    </source>
</evidence>
<dbReference type="Gene3D" id="3.10.129.110">
    <property type="entry name" value="Polyketide synthase dehydratase"/>
    <property type="match status" value="1"/>
</dbReference>
<dbReference type="Pfam" id="PF08240">
    <property type="entry name" value="ADH_N"/>
    <property type="match status" value="1"/>
</dbReference>
<dbReference type="InterPro" id="IPR014031">
    <property type="entry name" value="Ketoacyl_synth_C"/>
</dbReference>
<comment type="catalytic activity">
    <reaction evidence="30">
        <text>acetyl-[ACP] + malonyl-[ACP] + H(+) = 3-oxobutanoyl-[ACP] + holo-[ACP] + CO2</text>
        <dbReference type="Rhea" id="RHEA:41800"/>
        <dbReference type="Rhea" id="RHEA-COMP:9621"/>
        <dbReference type="Rhea" id="RHEA-COMP:9623"/>
        <dbReference type="Rhea" id="RHEA-COMP:9625"/>
        <dbReference type="Rhea" id="RHEA-COMP:9685"/>
        <dbReference type="ChEBI" id="CHEBI:15378"/>
        <dbReference type="ChEBI" id="CHEBI:16526"/>
        <dbReference type="ChEBI" id="CHEBI:64479"/>
        <dbReference type="ChEBI" id="CHEBI:78446"/>
        <dbReference type="ChEBI" id="CHEBI:78449"/>
        <dbReference type="ChEBI" id="CHEBI:78450"/>
    </reaction>
    <physiologicalReaction direction="left-to-right" evidence="30">
        <dbReference type="Rhea" id="RHEA:41801"/>
    </physiologicalReaction>
</comment>
<evidence type="ECO:0000256" key="8">
    <source>
        <dbReference type="ARBA" id="ARBA00023268"/>
    </source>
</evidence>
<evidence type="ECO:0000256" key="28">
    <source>
        <dbReference type="ARBA" id="ARBA00047897"/>
    </source>
</evidence>
<evidence type="ECO:0000256" key="4">
    <source>
        <dbReference type="ARBA" id="ARBA00022679"/>
    </source>
</evidence>
<comment type="catalytic activity">
    <reaction evidence="20">
        <text>3-oxooctadecanoyl-[ACP] + NADPH + H(+) = (3R)-hydroxyoctadecanoyl-[ACP] + NADP(+)</text>
        <dbReference type="Rhea" id="RHEA:41920"/>
        <dbReference type="Rhea" id="RHEA-COMP:9653"/>
        <dbReference type="Rhea" id="RHEA-COMP:9654"/>
        <dbReference type="ChEBI" id="CHEBI:15378"/>
        <dbReference type="ChEBI" id="CHEBI:57783"/>
        <dbReference type="ChEBI" id="CHEBI:58349"/>
        <dbReference type="ChEBI" id="CHEBI:78487"/>
        <dbReference type="ChEBI" id="CHEBI:78488"/>
    </reaction>
    <physiologicalReaction direction="left-to-right" evidence="20">
        <dbReference type="Rhea" id="RHEA:41921"/>
    </physiologicalReaction>
</comment>
<comment type="catalytic activity">
    <reaction evidence="22">
        <text>a (3R)-hydroxyacyl-[ACP] + NADP(+) = a 3-oxoacyl-[ACP] + NADPH + H(+)</text>
        <dbReference type="Rhea" id="RHEA:17397"/>
        <dbReference type="Rhea" id="RHEA-COMP:9916"/>
        <dbReference type="Rhea" id="RHEA-COMP:9945"/>
        <dbReference type="ChEBI" id="CHEBI:15378"/>
        <dbReference type="ChEBI" id="CHEBI:57783"/>
        <dbReference type="ChEBI" id="CHEBI:58349"/>
        <dbReference type="ChEBI" id="CHEBI:78776"/>
        <dbReference type="ChEBI" id="CHEBI:78827"/>
        <dbReference type="EC" id="1.1.1.100"/>
    </reaction>
    <physiologicalReaction direction="right-to-left" evidence="22">
        <dbReference type="Rhea" id="RHEA:17399"/>
    </physiologicalReaction>
</comment>
<dbReference type="InterPro" id="IPR001031">
    <property type="entry name" value="Thioesterase"/>
</dbReference>
<evidence type="ECO:0000256" key="38">
    <source>
        <dbReference type="ARBA" id="ARBA00048691"/>
    </source>
</evidence>
<feature type="compositionally biased region" description="Low complexity" evidence="51">
    <location>
        <begin position="3248"/>
        <end position="3270"/>
    </location>
</feature>
<evidence type="ECO:0000256" key="36">
    <source>
        <dbReference type="ARBA" id="ARBA00048571"/>
    </source>
</evidence>
<comment type="catalytic activity">
    <reaction evidence="31">
        <text>hexadecanoyl-[ACP] + malonyl-[ACP] + H(+) = 3-oxooctadecanoyl-[ACP] + holo-[ACP] + CO2</text>
        <dbReference type="Rhea" id="RHEA:41916"/>
        <dbReference type="Rhea" id="RHEA-COMP:9623"/>
        <dbReference type="Rhea" id="RHEA-COMP:9652"/>
        <dbReference type="Rhea" id="RHEA-COMP:9653"/>
        <dbReference type="Rhea" id="RHEA-COMP:9685"/>
        <dbReference type="ChEBI" id="CHEBI:15378"/>
        <dbReference type="ChEBI" id="CHEBI:16526"/>
        <dbReference type="ChEBI" id="CHEBI:64479"/>
        <dbReference type="ChEBI" id="CHEBI:78449"/>
        <dbReference type="ChEBI" id="CHEBI:78483"/>
        <dbReference type="ChEBI" id="CHEBI:78487"/>
    </reaction>
    <physiologicalReaction direction="left-to-right" evidence="31">
        <dbReference type="Rhea" id="RHEA:41917"/>
    </physiologicalReaction>
</comment>
<dbReference type="Pfam" id="PF02801">
    <property type="entry name" value="Ketoacyl-synt_C"/>
    <property type="match status" value="2"/>
</dbReference>
<keyword evidence="3" id="KW-0597">Phosphoprotein</keyword>
<dbReference type="Pfam" id="PF00109">
    <property type="entry name" value="ketoacyl-synt"/>
    <property type="match status" value="2"/>
</dbReference>
<dbReference type="InterPro" id="IPR036291">
    <property type="entry name" value="NAD(P)-bd_dom_sf"/>
</dbReference>
<feature type="compositionally biased region" description="Low complexity" evidence="51">
    <location>
        <begin position="1074"/>
        <end position="1092"/>
    </location>
</feature>
<comment type="catalytic activity">
    <reaction evidence="27">
        <text>(2E)-hexadecenoyl-[ACP] + NADPH + H(+) = hexadecanoyl-[ACP] + NADP(+)</text>
        <dbReference type="Rhea" id="RHEA:41912"/>
        <dbReference type="Rhea" id="RHEA-COMP:9651"/>
        <dbReference type="Rhea" id="RHEA-COMP:9652"/>
        <dbReference type="ChEBI" id="CHEBI:15378"/>
        <dbReference type="ChEBI" id="CHEBI:57783"/>
        <dbReference type="ChEBI" id="CHEBI:58349"/>
        <dbReference type="ChEBI" id="CHEBI:78481"/>
        <dbReference type="ChEBI" id="CHEBI:78483"/>
    </reaction>
    <physiologicalReaction direction="left-to-right" evidence="27">
        <dbReference type="Rhea" id="RHEA:41913"/>
    </physiologicalReaction>
</comment>
<evidence type="ECO:0000256" key="44">
    <source>
        <dbReference type="ARBA" id="ARBA00049263"/>
    </source>
</evidence>
<dbReference type="SMART" id="SM00825">
    <property type="entry name" value="PKS_KS"/>
    <property type="match status" value="2"/>
</dbReference>
<name>A0ABP5GDL6_9ACTN</name>
<evidence type="ECO:0000256" key="41">
    <source>
        <dbReference type="ARBA" id="ARBA00049019"/>
    </source>
</evidence>
<evidence type="ECO:0000256" key="7">
    <source>
        <dbReference type="ARBA" id="ARBA00023239"/>
    </source>
</evidence>
<dbReference type="InterPro" id="IPR001227">
    <property type="entry name" value="Ac_transferase_dom_sf"/>
</dbReference>
<comment type="catalytic activity">
    <reaction evidence="46">
        <text>3-oxooctanoyl-[ACP] + NADPH + H(+) = (3R)-hydroxyoctanoyl-[ACP] + NADP(+)</text>
        <dbReference type="Rhea" id="RHEA:41840"/>
        <dbReference type="Rhea" id="RHEA-COMP:9633"/>
        <dbReference type="Rhea" id="RHEA-COMP:9634"/>
        <dbReference type="ChEBI" id="CHEBI:15378"/>
        <dbReference type="ChEBI" id="CHEBI:57783"/>
        <dbReference type="ChEBI" id="CHEBI:58349"/>
        <dbReference type="ChEBI" id="CHEBI:78460"/>
        <dbReference type="ChEBI" id="CHEBI:78461"/>
    </reaction>
    <physiologicalReaction direction="left-to-right" evidence="46">
        <dbReference type="Rhea" id="RHEA:41841"/>
    </physiologicalReaction>
</comment>
<evidence type="ECO:0000256" key="31">
    <source>
        <dbReference type="ARBA" id="ARBA00048051"/>
    </source>
</evidence>
<dbReference type="CDD" id="cd08952">
    <property type="entry name" value="KR_1_SDR_x"/>
    <property type="match status" value="1"/>
</dbReference>
<dbReference type="InterPro" id="IPR016035">
    <property type="entry name" value="Acyl_Trfase/lysoPLipase"/>
</dbReference>
<evidence type="ECO:0000256" key="15">
    <source>
        <dbReference type="ARBA" id="ARBA00023398"/>
    </source>
</evidence>
<comment type="catalytic activity">
    <reaction evidence="21">
        <text>hexanoyl-[ACP] + malonyl-[ACP] + H(+) = 3-oxooctanoyl-[ACP] + holo-[ACP] + CO2</text>
        <dbReference type="Rhea" id="RHEA:41836"/>
        <dbReference type="Rhea" id="RHEA-COMP:9623"/>
        <dbReference type="Rhea" id="RHEA-COMP:9632"/>
        <dbReference type="Rhea" id="RHEA-COMP:9633"/>
        <dbReference type="Rhea" id="RHEA-COMP:9685"/>
        <dbReference type="ChEBI" id="CHEBI:15378"/>
        <dbReference type="ChEBI" id="CHEBI:16526"/>
        <dbReference type="ChEBI" id="CHEBI:64479"/>
        <dbReference type="ChEBI" id="CHEBI:78449"/>
        <dbReference type="ChEBI" id="CHEBI:78459"/>
        <dbReference type="ChEBI" id="CHEBI:78460"/>
    </reaction>
    <physiologicalReaction direction="left-to-right" evidence="21">
        <dbReference type="Rhea" id="RHEA:41837"/>
    </physiologicalReaction>
</comment>
<dbReference type="InterPro" id="IPR042104">
    <property type="entry name" value="PKS_dehydratase_sf"/>
</dbReference>
<organism evidence="55 56">
    <name type="scientific">Catenulispora yoronensis</name>
    <dbReference type="NCBI Taxonomy" id="450799"/>
    <lineage>
        <taxon>Bacteria</taxon>
        <taxon>Bacillati</taxon>
        <taxon>Actinomycetota</taxon>
        <taxon>Actinomycetes</taxon>
        <taxon>Catenulisporales</taxon>
        <taxon>Catenulisporaceae</taxon>
        <taxon>Catenulispora</taxon>
    </lineage>
</organism>
<dbReference type="InterPro" id="IPR050091">
    <property type="entry name" value="PKS_NRPS_Biosynth_Enz"/>
</dbReference>
<proteinExistence type="predicted"/>
<dbReference type="InterPro" id="IPR032821">
    <property type="entry name" value="PKS_assoc"/>
</dbReference>
<evidence type="ECO:0000256" key="21">
    <source>
        <dbReference type="ARBA" id="ARBA00047394"/>
    </source>
</evidence>
<comment type="catalytic activity">
    <reaction evidence="10">
        <text>(3R)-hydroxyoctanoyl-[ACP] = (2E)-octenoyl-[ACP] + H2O</text>
        <dbReference type="Rhea" id="RHEA:41844"/>
        <dbReference type="Rhea" id="RHEA-COMP:9634"/>
        <dbReference type="Rhea" id="RHEA-COMP:9635"/>
        <dbReference type="ChEBI" id="CHEBI:15377"/>
        <dbReference type="ChEBI" id="CHEBI:78461"/>
        <dbReference type="ChEBI" id="CHEBI:78462"/>
    </reaction>
    <physiologicalReaction direction="left-to-right" evidence="10">
        <dbReference type="Rhea" id="RHEA:41845"/>
    </physiologicalReaction>
</comment>
<keyword evidence="7" id="KW-0456">Lyase</keyword>
<reference evidence="56" key="1">
    <citation type="journal article" date="2019" name="Int. J. Syst. Evol. Microbiol.">
        <title>The Global Catalogue of Microorganisms (GCM) 10K type strain sequencing project: providing services to taxonomists for standard genome sequencing and annotation.</title>
        <authorList>
            <consortium name="The Broad Institute Genomics Platform"/>
            <consortium name="The Broad Institute Genome Sequencing Center for Infectious Disease"/>
            <person name="Wu L."/>
            <person name="Ma J."/>
        </authorList>
    </citation>
    <scope>NUCLEOTIDE SEQUENCE [LARGE SCALE GENOMIC DNA]</scope>
    <source>
        <strain evidence="56">JCM 16014</strain>
    </source>
</reference>
<evidence type="ECO:0000256" key="3">
    <source>
        <dbReference type="ARBA" id="ARBA00022553"/>
    </source>
</evidence>
<comment type="catalytic activity">
    <reaction evidence="44">
        <text>3-oxododecanoyl-[ACP] + NADPH + H(+) = (3R)-hydroxydodecanoyl-[ACP] + NADP(+)</text>
        <dbReference type="Rhea" id="RHEA:41872"/>
        <dbReference type="Rhea" id="RHEA-COMP:9641"/>
        <dbReference type="Rhea" id="RHEA-COMP:9642"/>
        <dbReference type="ChEBI" id="CHEBI:15378"/>
        <dbReference type="ChEBI" id="CHEBI:57783"/>
        <dbReference type="ChEBI" id="CHEBI:58349"/>
        <dbReference type="ChEBI" id="CHEBI:78469"/>
        <dbReference type="ChEBI" id="CHEBI:78470"/>
    </reaction>
    <physiologicalReaction direction="left-to-right" evidence="44">
        <dbReference type="Rhea" id="RHEA:41873"/>
    </physiologicalReaction>
</comment>
<dbReference type="InterPro" id="IPR009081">
    <property type="entry name" value="PP-bd_ACP"/>
</dbReference>
<dbReference type="SUPFAM" id="SSF53474">
    <property type="entry name" value="alpha/beta-Hydrolases"/>
    <property type="match status" value="1"/>
</dbReference>
<comment type="catalytic activity">
    <reaction evidence="16">
        <text>(3R)-hydroxyoctadecanoyl-[ACP] = (2E)-octadecenoyl-[ACP] + H2O</text>
        <dbReference type="Rhea" id="RHEA:41924"/>
        <dbReference type="Rhea" id="RHEA-COMP:9654"/>
        <dbReference type="Rhea" id="RHEA-COMP:9655"/>
        <dbReference type="ChEBI" id="CHEBI:15377"/>
        <dbReference type="ChEBI" id="CHEBI:78488"/>
        <dbReference type="ChEBI" id="CHEBI:78489"/>
    </reaction>
    <physiologicalReaction direction="left-to-right" evidence="16">
        <dbReference type="Rhea" id="RHEA:41925"/>
    </physiologicalReaction>
</comment>
<keyword evidence="2" id="KW-0596">Phosphopantetheine</keyword>
<evidence type="ECO:0000256" key="37">
    <source>
        <dbReference type="ARBA" id="ARBA00048650"/>
    </source>
</evidence>
<dbReference type="PROSITE" id="PS50075">
    <property type="entry name" value="CARRIER"/>
    <property type="match status" value="2"/>
</dbReference>
<dbReference type="InterPro" id="IPR020802">
    <property type="entry name" value="TesA-like"/>
</dbReference>
<evidence type="ECO:0000256" key="11">
    <source>
        <dbReference type="ARBA" id="ARBA00023351"/>
    </source>
</evidence>
<comment type="catalytic activity">
    <reaction evidence="14">
        <text>a (3R)-hydroxyacyl-[ACP] = a (2E)-enoyl-[ACP] + H2O</text>
        <dbReference type="Rhea" id="RHEA:13097"/>
        <dbReference type="Rhea" id="RHEA-COMP:9925"/>
        <dbReference type="Rhea" id="RHEA-COMP:9945"/>
        <dbReference type="ChEBI" id="CHEBI:15377"/>
        <dbReference type="ChEBI" id="CHEBI:78784"/>
        <dbReference type="ChEBI" id="CHEBI:78827"/>
        <dbReference type="EC" id="4.2.1.59"/>
    </reaction>
    <physiologicalReaction direction="left-to-right" evidence="14">
        <dbReference type="Rhea" id="RHEA:13098"/>
    </physiologicalReaction>
</comment>
<evidence type="ECO:0000256" key="29">
    <source>
        <dbReference type="ARBA" id="ARBA00047953"/>
    </source>
</evidence>
<dbReference type="Gene3D" id="3.30.70.3290">
    <property type="match status" value="2"/>
</dbReference>
<feature type="region of interest" description="Disordered" evidence="51">
    <location>
        <begin position="3242"/>
        <end position="3270"/>
    </location>
</feature>
<dbReference type="InterPro" id="IPR036736">
    <property type="entry name" value="ACP-like_sf"/>
</dbReference>
<dbReference type="SMART" id="SM00829">
    <property type="entry name" value="PKS_ER"/>
    <property type="match status" value="1"/>
</dbReference>
<feature type="domain" description="Ketosynthase family 3 (KS3)" evidence="53">
    <location>
        <begin position="33"/>
        <end position="458"/>
    </location>
</feature>
<dbReference type="InterPro" id="IPR016039">
    <property type="entry name" value="Thiolase-like"/>
</dbReference>
<feature type="region of interest" description="C-terminal hotdog fold" evidence="50">
    <location>
        <begin position="2708"/>
        <end position="2846"/>
    </location>
</feature>
<dbReference type="Gene3D" id="3.40.50.720">
    <property type="entry name" value="NAD(P)-binding Rossmann-like Domain"/>
    <property type="match status" value="2"/>
</dbReference>
<keyword evidence="5" id="KW-0702">S-nitrosylation</keyword>
<comment type="catalytic activity">
    <reaction evidence="34">
        <text>(2E)-octenoyl-[ACP] + NADPH + H(+) = octanoyl-[ACP] + NADP(+)</text>
        <dbReference type="Rhea" id="RHEA:41848"/>
        <dbReference type="Rhea" id="RHEA-COMP:9635"/>
        <dbReference type="Rhea" id="RHEA-COMP:9636"/>
        <dbReference type="ChEBI" id="CHEBI:15378"/>
        <dbReference type="ChEBI" id="CHEBI:57783"/>
        <dbReference type="ChEBI" id="CHEBI:58349"/>
        <dbReference type="ChEBI" id="CHEBI:78462"/>
        <dbReference type="ChEBI" id="CHEBI:78463"/>
    </reaction>
    <physiologicalReaction direction="left-to-right" evidence="34">
        <dbReference type="Rhea" id="RHEA:41849"/>
    </physiologicalReaction>
</comment>
<dbReference type="InterPro" id="IPR011032">
    <property type="entry name" value="GroES-like_sf"/>
</dbReference>
<dbReference type="Pfam" id="PF00698">
    <property type="entry name" value="Acyl_transf_1"/>
    <property type="match status" value="2"/>
</dbReference>
<keyword evidence="9" id="KW-0012">Acyltransferase</keyword>
<dbReference type="Gene3D" id="3.90.180.10">
    <property type="entry name" value="Medium-chain alcohol dehydrogenases, catalytic domain"/>
    <property type="match status" value="1"/>
</dbReference>
<dbReference type="Pfam" id="PF00550">
    <property type="entry name" value="PP-binding"/>
    <property type="match status" value="2"/>
</dbReference>
<evidence type="ECO:0000256" key="5">
    <source>
        <dbReference type="ARBA" id="ARBA00022799"/>
    </source>
</evidence>
<dbReference type="SMART" id="SM00827">
    <property type="entry name" value="PKS_AT"/>
    <property type="match status" value="2"/>
</dbReference>
<evidence type="ECO:0000256" key="48">
    <source>
        <dbReference type="ARBA" id="ARBA00049521"/>
    </source>
</evidence>
<dbReference type="Pfam" id="PF18369">
    <property type="entry name" value="PKS_DE"/>
    <property type="match status" value="1"/>
</dbReference>
<dbReference type="SMART" id="SM00824">
    <property type="entry name" value="PKS_TE"/>
    <property type="match status" value="1"/>
</dbReference>
<dbReference type="InterPro" id="IPR049552">
    <property type="entry name" value="PKS_DH_N"/>
</dbReference>
<evidence type="ECO:0000256" key="22">
    <source>
        <dbReference type="ARBA" id="ARBA00047400"/>
    </source>
</evidence>
<dbReference type="InterPro" id="IPR057326">
    <property type="entry name" value="KR_dom"/>
</dbReference>
<evidence type="ECO:0000259" key="52">
    <source>
        <dbReference type="PROSITE" id="PS50075"/>
    </source>
</evidence>
<dbReference type="SUPFAM" id="SSF52151">
    <property type="entry name" value="FabD/lysophospholipase-like"/>
    <property type="match status" value="2"/>
</dbReference>
<comment type="catalytic activity">
    <reaction evidence="36">
        <text>3-oxohexanoyl-[ACP] + NADPH + H(+) = (3R)-hydroxyhexanoyl-[ACP] + NADP(+)</text>
        <dbReference type="Rhea" id="RHEA:41824"/>
        <dbReference type="Rhea" id="RHEA-COMP:9629"/>
        <dbReference type="Rhea" id="RHEA-COMP:9630"/>
        <dbReference type="ChEBI" id="CHEBI:15378"/>
        <dbReference type="ChEBI" id="CHEBI:57783"/>
        <dbReference type="ChEBI" id="CHEBI:58349"/>
        <dbReference type="ChEBI" id="CHEBI:78456"/>
        <dbReference type="ChEBI" id="CHEBI:78457"/>
    </reaction>
    <physiologicalReaction direction="left-to-right" evidence="36">
        <dbReference type="Rhea" id="RHEA:41825"/>
    </physiologicalReaction>
</comment>
<feature type="region of interest" description="Disordered" evidence="51">
    <location>
        <begin position="3728"/>
        <end position="3748"/>
    </location>
</feature>
<comment type="catalytic activity">
    <reaction evidence="47">
        <text>butanoyl-[ACP] + malonyl-[ACP] + H(+) = 3-oxohexanoyl-[ACP] + holo-[ACP] + CO2</text>
        <dbReference type="Rhea" id="RHEA:41820"/>
        <dbReference type="Rhea" id="RHEA-COMP:9623"/>
        <dbReference type="Rhea" id="RHEA-COMP:9628"/>
        <dbReference type="Rhea" id="RHEA-COMP:9629"/>
        <dbReference type="Rhea" id="RHEA-COMP:9685"/>
        <dbReference type="ChEBI" id="CHEBI:15378"/>
        <dbReference type="ChEBI" id="CHEBI:16526"/>
        <dbReference type="ChEBI" id="CHEBI:64479"/>
        <dbReference type="ChEBI" id="CHEBI:78449"/>
        <dbReference type="ChEBI" id="CHEBI:78454"/>
        <dbReference type="ChEBI" id="CHEBI:78456"/>
    </reaction>
    <physiologicalReaction direction="left-to-right" evidence="47">
        <dbReference type="Rhea" id="RHEA:41821"/>
    </physiologicalReaction>
</comment>
<dbReference type="CDD" id="cd00833">
    <property type="entry name" value="PKS"/>
    <property type="match status" value="2"/>
</dbReference>
<evidence type="ECO:0000256" key="43">
    <source>
        <dbReference type="ARBA" id="ARBA00049171"/>
    </source>
</evidence>
<evidence type="ECO:0000256" key="42">
    <source>
        <dbReference type="ARBA" id="ARBA00049109"/>
    </source>
</evidence>
<dbReference type="SMART" id="SM00823">
    <property type="entry name" value="PKS_PP"/>
    <property type="match status" value="2"/>
</dbReference>
<dbReference type="Pfam" id="PF16197">
    <property type="entry name" value="KAsynt_C_assoc"/>
    <property type="match status" value="1"/>
</dbReference>
<dbReference type="InterPro" id="IPR016036">
    <property type="entry name" value="Malonyl_transacylase_ACP-bd"/>
</dbReference>
<dbReference type="InterPro" id="IPR049900">
    <property type="entry name" value="PKS_mFAS_DH"/>
</dbReference>
<dbReference type="Pfam" id="PF00975">
    <property type="entry name" value="Thioesterase"/>
    <property type="match status" value="1"/>
</dbReference>
<evidence type="ECO:0000256" key="18">
    <source>
        <dbReference type="ARBA" id="ARBA00023402"/>
    </source>
</evidence>
<comment type="catalytic activity">
    <reaction evidence="43">
        <text>(2E)-tetradecenoyl-[ACP] + NADPH + H(+) = tetradecanoyl-[ACP] + NADP(+)</text>
        <dbReference type="Rhea" id="RHEA:41896"/>
        <dbReference type="Rhea" id="RHEA-COMP:9647"/>
        <dbReference type="Rhea" id="RHEA-COMP:9648"/>
        <dbReference type="ChEBI" id="CHEBI:15378"/>
        <dbReference type="ChEBI" id="CHEBI:57783"/>
        <dbReference type="ChEBI" id="CHEBI:58349"/>
        <dbReference type="ChEBI" id="CHEBI:78475"/>
        <dbReference type="ChEBI" id="CHEBI:78477"/>
    </reaction>
    <physiologicalReaction direction="left-to-right" evidence="43">
        <dbReference type="Rhea" id="RHEA:41897"/>
    </physiologicalReaction>
</comment>
<evidence type="ECO:0000313" key="56">
    <source>
        <dbReference type="Proteomes" id="UP001500751"/>
    </source>
</evidence>
<evidence type="ECO:0000256" key="51">
    <source>
        <dbReference type="SAM" id="MobiDB-lite"/>
    </source>
</evidence>
<evidence type="ECO:0000256" key="32">
    <source>
        <dbReference type="ARBA" id="ARBA00048281"/>
    </source>
</evidence>
<comment type="catalytic activity">
    <reaction evidence="39">
        <text>hexadecanoyl-[ACP] + H2O = hexadecanoate + holo-[ACP] + H(+)</text>
        <dbReference type="Rhea" id="RHEA:41932"/>
        <dbReference type="Rhea" id="RHEA-COMP:9652"/>
        <dbReference type="Rhea" id="RHEA-COMP:9685"/>
        <dbReference type="ChEBI" id="CHEBI:7896"/>
        <dbReference type="ChEBI" id="CHEBI:15377"/>
        <dbReference type="ChEBI" id="CHEBI:15378"/>
        <dbReference type="ChEBI" id="CHEBI:64479"/>
        <dbReference type="ChEBI" id="CHEBI:78483"/>
        <dbReference type="EC" id="3.1.2.14"/>
    </reaction>
    <physiologicalReaction direction="left-to-right" evidence="39">
        <dbReference type="Rhea" id="RHEA:41933"/>
    </physiologicalReaction>
</comment>
<evidence type="ECO:0000256" key="14">
    <source>
        <dbReference type="ARBA" id="ARBA00023394"/>
    </source>
</evidence>
<comment type="catalytic activity">
    <reaction evidence="33">
        <text>tetradecanoyl-[ACP] + H2O = tetradecanoate + holo-[ACP] + H(+)</text>
        <dbReference type="Rhea" id="RHEA:30123"/>
        <dbReference type="Rhea" id="RHEA-COMP:9648"/>
        <dbReference type="Rhea" id="RHEA-COMP:9685"/>
        <dbReference type="ChEBI" id="CHEBI:15377"/>
        <dbReference type="ChEBI" id="CHEBI:15378"/>
        <dbReference type="ChEBI" id="CHEBI:30807"/>
        <dbReference type="ChEBI" id="CHEBI:64479"/>
        <dbReference type="ChEBI" id="CHEBI:78477"/>
        <dbReference type="EC" id="3.1.2.14"/>
    </reaction>
    <physiologicalReaction direction="left-to-right" evidence="33">
        <dbReference type="Rhea" id="RHEA:30124"/>
    </physiologicalReaction>
</comment>
<comment type="catalytic activity">
    <reaction evidence="17">
        <text>(3R)-hydroxyhexadecanoyl-[ACP] = (2E)-hexadecenoyl-[ACP] + H2O</text>
        <dbReference type="Rhea" id="RHEA:41908"/>
        <dbReference type="Rhea" id="RHEA-COMP:9650"/>
        <dbReference type="Rhea" id="RHEA-COMP:9651"/>
        <dbReference type="ChEBI" id="CHEBI:15377"/>
        <dbReference type="ChEBI" id="CHEBI:78480"/>
        <dbReference type="ChEBI" id="CHEBI:78481"/>
    </reaction>
    <physiologicalReaction direction="left-to-right" evidence="17">
        <dbReference type="Rhea" id="RHEA:41909"/>
    </physiologicalReaction>
</comment>
<evidence type="ECO:0008006" key="57">
    <source>
        <dbReference type="Google" id="ProtNLM"/>
    </source>
</evidence>